<keyword evidence="1" id="KW-0547">Nucleotide-binding</keyword>
<dbReference type="STRING" id="1965070.A0A3S3RI62"/>
<dbReference type="GO" id="GO:0003676">
    <property type="term" value="F:nucleic acid binding"/>
    <property type="evidence" value="ECO:0007669"/>
    <property type="project" value="InterPro"/>
</dbReference>
<organism evidence="6 7">
    <name type="scientific">Dinothrombium tinctorium</name>
    <dbReference type="NCBI Taxonomy" id="1965070"/>
    <lineage>
        <taxon>Eukaryota</taxon>
        <taxon>Metazoa</taxon>
        <taxon>Ecdysozoa</taxon>
        <taxon>Arthropoda</taxon>
        <taxon>Chelicerata</taxon>
        <taxon>Arachnida</taxon>
        <taxon>Acari</taxon>
        <taxon>Acariformes</taxon>
        <taxon>Trombidiformes</taxon>
        <taxon>Prostigmata</taxon>
        <taxon>Anystina</taxon>
        <taxon>Parasitengona</taxon>
        <taxon>Trombidioidea</taxon>
        <taxon>Trombidiidae</taxon>
        <taxon>Dinothrombium</taxon>
    </lineage>
</organism>
<keyword evidence="2" id="KW-0378">Hydrolase</keyword>
<dbReference type="InterPro" id="IPR027417">
    <property type="entry name" value="P-loop_NTPase"/>
</dbReference>
<feature type="domain" description="DEAD/DEAH-box helicase" evidence="5">
    <location>
        <begin position="57"/>
        <end position="177"/>
    </location>
</feature>
<dbReference type="GO" id="GO:0004386">
    <property type="term" value="F:helicase activity"/>
    <property type="evidence" value="ECO:0007669"/>
    <property type="project" value="UniProtKB-KW"/>
</dbReference>
<reference evidence="6 7" key="1">
    <citation type="journal article" date="2018" name="Gigascience">
        <title>Genomes of trombidid mites reveal novel predicted allergens and laterally-transferred genes associated with secondary metabolism.</title>
        <authorList>
            <person name="Dong X."/>
            <person name="Chaisiri K."/>
            <person name="Xia D."/>
            <person name="Armstrong S.D."/>
            <person name="Fang Y."/>
            <person name="Donnelly M.J."/>
            <person name="Kadowaki T."/>
            <person name="McGarry J.W."/>
            <person name="Darby A.C."/>
            <person name="Makepeace B.L."/>
        </authorList>
    </citation>
    <scope>NUCLEOTIDE SEQUENCE [LARGE SCALE GENOMIC DNA]</scope>
    <source>
        <strain evidence="6">UoL-WK</strain>
    </source>
</reference>
<protein>
    <submittedName>
        <fullName evidence="6">DEAD/DEAH box helicase domain-containing protein-like protein</fullName>
    </submittedName>
</protein>
<dbReference type="GO" id="GO:0005524">
    <property type="term" value="F:ATP binding"/>
    <property type="evidence" value="ECO:0007669"/>
    <property type="project" value="UniProtKB-KW"/>
</dbReference>
<evidence type="ECO:0000313" key="7">
    <source>
        <dbReference type="Proteomes" id="UP000285301"/>
    </source>
</evidence>
<comment type="caution">
    <text evidence="6">The sequence shown here is derived from an EMBL/GenBank/DDBJ whole genome shotgun (WGS) entry which is preliminary data.</text>
</comment>
<evidence type="ECO:0000313" key="6">
    <source>
        <dbReference type="EMBL" id="RWS00034.1"/>
    </source>
</evidence>
<keyword evidence="7" id="KW-1185">Reference proteome</keyword>
<evidence type="ECO:0000256" key="4">
    <source>
        <dbReference type="ARBA" id="ARBA00022840"/>
    </source>
</evidence>
<dbReference type="GO" id="GO:0016787">
    <property type="term" value="F:hydrolase activity"/>
    <property type="evidence" value="ECO:0007669"/>
    <property type="project" value="UniProtKB-KW"/>
</dbReference>
<dbReference type="PANTHER" id="PTHR47960">
    <property type="entry name" value="DEAD-BOX ATP-DEPENDENT RNA HELICASE 50"/>
    <property type="match status" value="1"/>
</dbReference>
<dbReference type="InterPro" id="IPR011545">
    <property type="entry name" value="DEAD/DEAH_box_helicase_dom"/>
</dbReference>
<evidence type="ECO:0000256" key="2">
    <source>
        <dbReference type="ARBA" id="ARBA00022801"/>
    </source>
</evidence>
<dbReference type="SUPFAM" id="SSF52540">
    <property type="entry name" value="P-loop containing nucleoside triphosphate hydrolases"/>
    <property type="match status" value="1"/>
</dbReference>
<proteinExistence type="predicted"/>
<gene>
    <name evidence="6" type="ORF">B4U79_18721</name>
</gene>
<dbReference type="Pfam" id="PF00270">
    <property type="entry name" value="DEAD"/>
    <property type="match status" value="1"/>
</dbReference>
<evidence type="ECO:0000259" key="5">
    <source>
        <dbReference type="Pfam" id="PF00270"/>
    </source>
</evidence>
<evidence type="ECO:0000256" key="3">
    <source>
        <dbReference type="ARBA" id="ARBA00022806"/>
    </source>
</evidence>
<keyword evidence="4" id="KW-0067">ATP-binding</keyword>
<dbReference type="EMBL" id="NCKU01012604">
    <property type="protein sequence ID" value="RWS00034.1"/>
    <property type="molecule type" value="Genomic_DNA"/>
</dbReference>
<keyword evidence="3 6" id="KW-0347">Helicase</keyword>
<accession>A0A3S3RI62</accession>
<name>A0A3S3RI62_9ACAR</name>
<dbReference type="Gene3D" id="3.40.50.300">
    <property type="entry name" value="P-loop containing nucleotide triphosphate hydrolases"/>
    <property type="match status" value="1"/>
</dbReference>
<evidence type="ECO:0000256" key="1">
    <source>
        <dbReference type="ARBA" id="ARBA00022741"/>
    </source>
</evidence>
<sequence length="264" mass="30556">MNEVNFEQIYRLIKLFKMSREFDTSWRDLNYNFETLDLNQELVKALNSMKIYRPSNIQFRAIMAIKNGFNLCMECQFQKHETIILVISILEKISVESEVSCQAIILSSDSNVIKHIADTIEHLGLYLNVKICICTHHSNLVDNINHLNNGVNIIIGNPGRIYDLIGLGVIKLQNIKIMASFLDMKKIDNYIDVAEMTPKTTQINAIINIKLQAARQKKLFKKQFIIMNLNLHIKLQLPVMTILVKIYRLNKSKGYISMKRKLVT</sequence>
<dbReference type="AlphaFoldDB" id="A0A3S3RI62"/>
<dbReference type="Proteomes" id="UP000285301">
    <property type="component" value="Unassembled WGS sequence"/>
</dbReference>